<accession>A0A014QCZ9</accession>
<dbReference type="STRING" id="225991.MA05_15915"/>
<evidence type="ECO:0000256" key="1">
    <source>
        <dbReference type="SAM" id="SignalP"/>
    </source>
</evidence>
<keyword evidence="1" id="KW-0732">Signal</keyword>
<protein>
    <submittedName>
        <fullName evidence="2">Uncharacterized protein</fullName>
    </submittedName>
</protein>
<dbReference type="GeneID" id="74937227"/>
<feature type="signal peptide" evidence="1">
    <location>
        <begin position="1"/>
        <end position="18"/>
    </location>
</feature>
<dbReference type="AlphaFoldDB" id="A0A014QCZ9"/>
<dbReference type="EMBL" id="JBOK01000004">
    <property type="protein sequence ID" value="EXU81077.1"/>
    <property type="molecule type" value="Genomic_DNA"/>
</dbReference>
<comment type="caution">
    <text evidence="2">The sequence shown here is derived from an EMBL/GenBank/DDBJ whole genome shotgun (WGS) entry which is preliminary data.</text>
</comment>
<reference evidence="2 3" key="1">
    <citation type="submission" date="2014-01" db="EMBL/GenBank/DDBJ databases">
        <title>Interspecies Systems Biology Uncovers Metabolites Affecting C. elegans Gene Expression and Life History Traits.</title>
        <authorList>
            <person name="Watson E."/>
            <person name="Macneil L.T."/>
            <person name="Ritter A.D."/>
            <person name="Yilmaz L.S."/>
            <person name="Rosebrock A.P."/>
            <person name="Caudy A.A."/>
            <person name="Walhout A.J."/>
        </authorList>
    </citation>
    <scope>NUCLEOTIDE SEQUENCE [LARGE SCALE GENOMIC DNA]</scope>
    <source>
        <strain evidence="2 3">DA1877</strain>
    </source>
</reference>
<proteinExistence type="predicted"/>
<organism evidence="2 3">
    <name type="scientific">Comamonas aquatica DA1877</name>
    <dbReference type="NCBI Taxonomy" id="1457173"/>
    <lineage>
        <taxon>Bacteria</taxon>
        <taxon>Pseudomonadati</taxon>
        <taxon>Pseudomonadota</taxon>
        <taxon>Betaproteobacteria</taxon>
        <taxon>Burkholderiales</taxon>
        <taxon>Comamonadaceae</taxon>
        <taxon>Comamonas</taxon>
    </lineage>
</organism>
<dbReference type="PATRIC" id="fig|1457173.3.peg.969"/>
<keyword evidence="3" id="KW-1185">Reference proteome</keyword>
<gene>
    <name evidence="2" type="ORF">AX13_13210</name>
</gene>
<evidence type="ECO:0000313" key="2">
    <source>
        <dbReference type="EMBL" id="EXU81077.1"/>
    </source>
</evidence>
<evidence type="ECO:0000313" key="3">
    <source>
        <dbReference type="Proteomes" id="UP000020766"/>
    </source>
</evidence>
<dbReference type="Proteomes" id="UP000020766">
    <property type="component" value="Unassembled WGS sequence"/>
</dbReference>
<dbReference type="RefSeq" id="WP_042411776.1">
    <property type="nucleotide sequence ID" value="NZ_JBOK01000004.1"/>
</dbReference>
<name>A0A014QCZ9_9BURK</name>
<feature type="chain" id="PRO_5001473284" evidence="1">
    <location>
        <begin position="19"/>
        <end position="128"/>
    </location>
</feature>
<sequence>MNRCSLASWMAAPLLAVAATCAAQEAPSTLPAVQTIKPVPHPGLRTFPSTALVGVLRIDQVPNAQINGQPIRTAPGFRLFSADNKLIFAHTVLNQELRVAYVKEASTQWLLTAWILTPEELAHYSVKR</sequence>